<dbReference type="CDD" id="cd00200">
    <property type="entry name" value="WD40"/>
    <property type="match status" value="1"/>
</dbReference>
<dbReference type="GO" id="GO:0003714">
    <property type="term" value="F:transcription corepressor activity"/>
    <property type="evidence" value="ECO:0007669"/>
    <property type="project" value="TreeGrafter"/>
</dbReference>
<dbReference type="PROSITE" id="PS50294">
    <property type="entry name" value="WD_REPEATS_REGION"/>
    <property type="match status" value="1"/>
</dbReference>
<dbReference type="EMBL" id="KQ979999">
    <property type="protein sequence ID" value="KYN18282.1"/>
    <property type="molecule type" value="Genomic_DNA"/>
</dbReference>
<name>A0A195E002_9HYME</name>
<evidence type="ECO:0000259" key="8">
    <source>
        <dbReference type="Pfam" id="PF03920"/>
    </source>
</evidence>
<dbReference type="InterPro" id="IPR036322">
    <property type="entry name" value="WD40_repeat_dom_sf"/>
</dbReference>
<evidence type="ECO:0000256" key="4">
    <source>
        <dbReference type="ARBA" id="ARBA00022737"/>
    </source>
</evidence>
<dbReference type="PROSITE" id="PS50082">
    <property type="entry name" value="WD_REPEATS_2"/>
    <property type="match status" value="3"/>
</dbReference>
<evidence type="ECO:0000313" key="9">
    <source>
        <dbReference type="EMBL" id="KYN18282.1"/>
    </source>
</evidence>
<feature type="compositionally biased region" description="Polar residues" evidence="7">
    <location>
        <begin position="463"/>
        <end position="476"/>
    </location>
</feature>
<dbReference type="InterPro" id="IPR005617">
    <property type="entry name" value="Groucho/TLE_N"/>
</dbReference>
<accession>A0A195E002</accession>
<evidence type="ECO:0000256" key="1">
    <source>
        <dbReference type="ARBA" id="ARBA00004123"/>
    </source>
</evidence>
<evidence type="ECO:0000256" key="2">
    <source>
        <dbReference type="ARBA" id="ARBA00005969"/>
    </source>
</evidence>
<dbReference type="InterPro" id="IPR001680">
    <property type="entry name" value="WD40_rpt"/>
</dbReference>
<feature type="region of interest" description="Disordered" evidence="7">
    <location>
        <begin position="306"/>
        <end position="415"/>
    </location>
</feature>
<reference evidence="9 10" key="1">
    <citation type="submission" date="2015-09" db="EMBL/GenBank/DDBJ databases">
        <title>Trachymyrmex cornetzi WGS genome.</title>
        <authorList>
            <person name="Nygaard S."/>
            <person name="Hu H."/>
            <person name="Boomsma J."/>
            <person name="Zhang G."/>
        </authorList>
    </citation>
    <scope>NUCLEOTIDE SEQUENCE [LARGE SCALE GENOMIC DNA]</scope>
    <source>
        <strain evidence="9">Tcor2-1</strain>
        <tissue evidence="9">Whole body</tissue>
    </source>
</reference>
<evidence type="ECO:0000313" key="10">
    <source>
        <dbReference type="Proteomes" id="UP000078492"/>
    </source>
</evidence>
<gene>
    <name evidence="9" type="ORF">ALC57_09389</name>
</gene>
<dbReference type="PROSITE" id="PS00678">
    <property type="entry name" value="WD_REPEATS_1"/>
    <property type="match status" value="2"/>
</dbReference>
<feature type="repeat" description="WD" evidence="6">
    <location>
        <begin position="782"/>
        <end position="813"/>
    </location>
</feature>
<dbReference type="Pfam" id="PF00400">
    <property type="entry name" value="WD40"/>
    <property type="match status" value="5"/>
</dbReference>
<evidence type="ECO:0000256" key="6">
    <source>
        <dbReference type="PROSITE-ProRule" id="PRU00221"/>
    </source>
</evidence>
<sequence length="859" mass="92418">MSFYDVCSLCACRIMRITSKLTRTMRGMITYAVASAAAAAVAVVAAAAAATRPRLRRLGNQVEPRASRAGYGARRRVGEHVEGVPGRHLAPGRWRAERSLAASDVGDGPPQPNQPFKFTVAESCDRIKEEFNFLQAQYHSLKLDCEKLANDKIEIQRHYVMYYEMSYGLNVEMHKQTEISKRLSNIITQIIPFLSQEHQQQVAGALERAKQITMTELNTIMGQQRPDIPRFLQQMHAQQIPPGAAMAHPGLPGLPGLGPAAGLPVPTSASAALLTGLGLTTGPPTAPGTPATAHSLSMLVKPEIHRGQPDDLKSNGGLSSTEDRHRGSISPADKYNRARTPQEPTHHSHHSQNHHEHPLHPMKKMKKELETCKDTVHSDGEKSDQDLVVDDASDGPPSPVMNGVTSPRENGLDKASVVPSMGAAGVQTVGKKDMAPHSPRSGTSSNASTPSTKKMEDREKPTTPISKSFTPTSGSTVAAIGGSIKPNSGKLSQGPPMPSGSVAPSAVPYPSSLHYPPPAATSVGTQGGKPAYSYQVLSDGQIQPVPFPQDALMGSGIPRVARQISTLDHGEVVCAVTISNPTKYVYTGGKGCVKVWDIGQAGMNEVKPVSQLDCLQRDNYIRSVKLLPDGRTLIVGGEASQLSIWDLASPTPRIKAELTSSAPACYALAISPDSKVCFSCCSDGNIAVWDLQNQTLVRQFQGHTDGASCIDISADGSKLWTGGLDNTVRSWDLREGRQLQQHDFNSQIFSLGFCPTGEWLAVGMENSNVEVLHATKADKYQLHLHDSCVLSLRFASCGKWFVSTGKDNLLNAWRTPYGASIFQAKESSSVLSCDISTDDKYIVTGSGDKKATVYEIVYV</sequence>
<dbReference type="PANTHER" id="PTHR10814">
    <property type="entry name" value="TRANSDUCIN-LIKE ENHANCER PROTEIN"/>
    <property type="match status" value="1"/>
</dbReference>
<dbReference type="GO" id="GO:0090090">
    <property type="term" value="P:negative regulation of canonical Wnt signaling pathway"/>
    <property type="evidence" value="ECO:0007669"/>
    <property type="project" value="TreeGrafter"/>
</dbReference>
<proteinExistence type="inferred from homology"/>
<feature type="region of interest" description="Disordered" evidence="7">
    <location>
        <begin position="429"/>
        <end position="505"/>
    </location>
</feature>
<evidence type="ECO:0000256" key="7">
    <source>
        <dbReference type="SAM" id="MobiDB-lite"/>
    </source>
</evidence>
<feature type="compositionally biased region" description="Basic and acidic residues" evidence="7">
    <location>
        <begin position="367"/>
        <end position="385"/>
    </location>
</feature>
<dbReference type="GO" id="GO:0005667">
    <property type="term" value="C:transcription regulator complex"/>
    <property type="evidence" value="ECO:0007669"/>
    <property type="project" value="TreeGrafter"/>
</dbReference>
<dbReference type="SUPFAM" id="SSF50978">
    <property type="entry name" value="WD40 repeat-like"/>
    <property type="match status" value="1"/>
</dbReference>
<keyword evidence="4" id="KW-0677">Repeat</keyword>
<dbReference type="InterPro" id="IPR009146">
    <property type="entry name" value="Groucho_enhance"/>
</dbReference>
<comment type="subcellular location">
    <subcellularLocation>
        <location evidence="1">Nucleus</location>
    </subcellularLocation>
</comment>
<comment type="similarity">
    <text evidence="2">Belongs to the WD repeat Groucho/TLE family.</text>
</comment>
<dbReference type="GO" id="GO:0005634">
    <property type="term" value="C:nucleus"/>
    <property type="evidence" value="ECO:0007669"/>
    <property type="project" value="UniProtKB-SubCell"/>
</dbReference>
<protein>
    <submittedName>
        <fullName evidence="9">Transducin-like enhancer protein 3</fullName>
    </submittedName>
</protein>
<dbReference type="PANTHER" id="PTHR10814:SF36">
    <property type="entry name" value="PROTEIN GROUCHO-LIKE PROTEIN"/>
    <property type="match status" value="1"/>
</dbReference>
<evidence type="ECO:0000256" key="5">
    <source>
        <dbReference type="ARBA" id="ARBA00023242"/>
    </source>
</evidence>
<dbReference type="SMART" id="SM00320">
    <property type="entry name" value="WD40"/>
    <property type="match status" value="7"/>
</dbReference>
<dbReference type="Gene3D" id="2.130.10.10">
    <property type="entry name" value="YVTN repeat-like/Quinoprotein amine dehydrogenase"/>
    <property type="match status" value="1"/>
</dbReference>
<dbReference type="Proteomes" id="UP000078492">
    <property type="component" value="Unassembled WGS sequence"/>
</dbReference>
<organism evidence="9 10">
    <name type="scientific">Trachymyrmex cornetzi</name>
    <dbReference type="NCBI Taxonomy" id="471704"/>
    <lineage>
        <taxon>Eukaryota</taxon>
        <taxon>Metazoa</taxon>
        <taxon>Ecdysozoa</taxon>
        <taxon>Arthropoda</taxon>
        <taxon>Hexapoda</taxon>
        <taxon>Insecta</taxon>
        <taxon>Pterygota</taxon>
        <taxon>Neoptera</taxon>
        <taxon>Endopterygota</taxon>
        <taxon>Hymenoptera</taxon>
        <taxon>Apocrita</taxon>
        <taxon>Aculeata</taxon>
        <taxon>Formicoidea</taxon>
        <taxon>Formicidae</taxon>
        <taxon>Myrmicinae</taxon>
        <taxon>Trachymyrmex</taxon>
    </lineage>
</organism>
<feature type="domain" description="Groucho/TLE N-terminal Q-rich" evidence="8">
    <location>
        <begin position="116"/>
        <end position="239"/>
    </location>
</feature>
<keyword evidence="5" id="KW-0539">Nucleus</keyword>
<dbReference type="FunFam" id="2.130.10.10:FF:000001">
    <property type="entry name" value="transducin-like enhancer protein 3 isoform X1"/>
    <property type="match status" value="1"/>
</dbReference>
<keyword evidence="3 6" id="KW-0853">WD repeat</keyword>
<dbReference type="InterPro" id="IPR019775">
    <property type="entry name" value="WD40_repeat_CS"/>
</dbReference>
<feature type="repeat" description="WD" evidence="6">
    <location>
        <begin position="658"/>
        <end position="699"/>
    </location>
</feature>
<dbReference type="STRING" id="471704.A0A195E002"/>
<feature type="compositionally biased region" description="Polar residues" evidence="7">
    <location>
        <begin position="440"/>
        <end position="452"/>
    </location>
</feature>
<feature type="repeat" description="WD" evidence="6">
    <location>
        <begin position="700"/>
        <end position="741"/>
    </location>
</feature>
<dbReference type="PRINTS" id="PR01850">
    <property type="entry name" value="GROUCHOFAMLY"/>
</dbReference>
<evidence type="ECO:0000256" key="3">
    <source>
        <dbReference type="ARBA" id="ARBA00022574"/>
    </source>
</evidence>
<dbReference type="InterPro" id="IPR015943">
    <property type="entry name" value="WD40/YVTN_repeat-like_dom_sf"/>
</dbReference>
<dbReference type="AlphaFoldDB" id="A0A195E002"/>
<dbReference type="Pfam" id="PF03920">
    <property type="entry name" value="TLE_N"/>
    <property type="match status" value="1"/>
</dbReference>
<keyword evidence="10" id="KW-1185">Reference proteome</keyword>